<evidence type="ECO:0000313" key="3">
    <source>
        <dbReference type="Proteomes" id="UP000051913"/>
    </source>
</evidence>
<keyword evidence="3" id="KW-1185">Reference proteome</keyword>
<keyword evidence="1" id="KW-0472">Membrane</keyword>
<dbReference type="EMBL" id="LLXX01000029">
    <property type="protein sequence ID" value="KRR12399.1"/>
    <property type="molecule type" value="Genomic_DNA"/>
</dbReference>
<feature type="transmembrane region" description="Helical" evidence="1">
    <location>
        <begin position="39"/>
        <end position="57"/>
    </location>
</feature>
<dbReference type="Proteomes" id="UP000051913">
    <property type="component" value="Unassembled WGS sequence"/>
</dbReference>
<sequence>MPLTRGFLPLAGATDGSRHQVSFPEICVNYYALALTVKLGYGGLGLMLICVIGYAAMEIGHD</sequence>
<comment type="caution">
    <text evidence="2">The sequence shown here is derived from an EMBL/GenBank/DDBJ whole genome shotgun (WGS) entry which is preliminary data.</text>
</comment>
<keyword evidence="1" id="KW-0812">Transmembrane</keyword>
<gene>
    <name evidence="2" type="ORF">CP49_08190</name>
</gene>
<reference evidence="2 3" key="1">
    <citation type="submission" date="2014-03" db="EMBL/GenBank/DDBJ databases">
        <title>Bradyrhizobium valentinum sp. nov., isolated from effective nodules of Lupinus mariae-josephae, a lupine endemic of basic-lime soils in Eastern Spain.</title>
        <authorList>
            <person name="Duran D."/>
            <person name="Rey L."/>
            <person name="Navarro A."/>
            <person name="Busquets A."/>
            <person name="Imperial J."/>
            <person name="Ruiz-Argueso T."/>
        </authorList>
    </citation>
    <scope>NUCLEOTIDE SEQUENCE [LARGE SCALE GENOMIC DNA]</scope>
    <source>
        <strain evidence="2 3">LmjM3</strain>
    </source>
</reference>
<evidence type="ECO:0000313" key="2">
    <source>
        <dbReference type="EMBL" id="KRR12399.1"/>
    </source>
</evidence>
<evidence type="ECO:0000256" key="1">
    <source>
        <dbReference type="SAM" id="Phobius"/>
    </source>
</evidence>
<proteinExistence type="predicted"/>
<dbReference type="AlphaFoldDB" id="A0A0R3M320"/>
<keyword evidence="1" id="KW-1133">Transmembrane helix</keyword>
<name>A0A0R3M320_9BRAD</name>
<protein>
    <submittedName>
        <fullName evidence="2">Uncharacterized protein</fullName>
    </submittedName>
</protein>
<organism evidence="2 3">
    <name type="scientific">Bradyrhizobium valentinum</name>
    <dbReference type="NCBI Taxonomy" id="1518501"/>
    <lineage>
        <taxon>Bacteria</taxon>
        <taxon>Pseudomonadati</taxon>
        <taxon>Pseudomonadota</taxon>
        <taxon>Alphaproteobacteria</taxon>
        <taxon>Hyphomicrobiales</taxon>
        <taxon>Nitrobacteraceae</taxon>
        <taxon>Bradyrhizobium</taxon>
    </lineage>
</organism>
<accession>A0A0R3M320</accession>